<proteinExistence type="predicted"/>
<dbReference type="AlphaFoldDB" id="A0AAV7NB61"/>
<protein>
    <submittedName>
        <fullName evidence="2">Uncharacterized protein</fullName>
    </submittedName>
</protein>
<accession>A0AAV7NB61</accession>
<organism evidence="2 3">
    <name type="scientific">Pleurodeles waltl</name>
    <name type="common">Iberian ribbed newt</name>
    <dbReference type="NCBI Taxonomy" id="8319"/>
    <lineage>
        <taxon>Eukaryota</taxon>
        <taxon>Metazoa</taxon>
        <taxon>Chordata</taxon>
        <taxon>Craniata</taxon>
        <taxon>Vertebrata</taxon>
        <taxon>Euteleostomi</taxon>
        <taxon>Amphibia</taxon>
        <taxon>Batrachia</taxon>
        <taxon>Caudata</taxon>
        <taxon>Salamandroidea</taxon>
        <taxon>Salamandridae</taxon>
        <taxon>Pleurodelinae</taxon>
        <taxon>Pleurodeles</taxon>
    </lineage>
</organism>
<dbReference type="EMBL" id="JANPWB010000012">
    <property type="protein sequence ID" value="KAJ1112736.1"/>
    <property type="molecule type" value="Genomic_DNA"/>
</dbReference>
<comment type="caution">
    <text evidence="2">The sequence shown here is derived from an EMBL/GenBank/DDBJ whole genome shotgun (WGS) entry which is preliminary data.</text>
</comment>
<evidence type="ECO:0000313" key="2">
    <source>
        <dbReference type="EMBL" id="KAJ1112736.1"/>
    </source>
</evidence>
<evidence type="ECO:0000313" key="3">
    <source>
        <dbReference type="Proteomes" id="UP001066276"/>
    </source>
</evidence>
<gene>
    <name evidence="2" type="ORF">NDU88_000997</name>
</gene>
<name>A0AAV7NB61_PLEWA</name>
<keyword evidence="3" id="KW-1185">Reference proteome</keyword>
<reference evidence="2" key="1">
    <citation type="journal article" date="2022" name="bioRxiv">
        <title>Sequencing and chromosome-scale assembly of the giantPleurodeles waltlgenome.</title>
        <authorList>
            <person name="Brown T."/>
            <person name="Elewa A."/>
            <person name="Iarovenko S."/>
            <person name="Subramanian E."/>
            <person name="Araus A.J."/>
            <person name="Petzold A."/>
            <person name="Susuki M."/>
            <person name="Suzuki K.-i.T."/>
            <person name="Hayashi T."/>
            <person name="Toyoda A."/>
            <person name="Oliveira C."/>
            <person name="Osipova E."/>
            <person name="Leigh N.D."/>
            <person name="Simon A."/>
            <person name="Yun M.H."/>
        </authorList>
    </citation>
    <scope>NUCLEOTIDE SEQUENCE</scope>
    <source>
        <strain evidence="2">20211129_DDA</strain>
        <tissue evidence="2">Liver</tissue>
    </source>
</reference>
<feature type="region of interest" description="Disordered" evidence="1">
    <location>
        <begin position="82"/>
        <end position="106"/>
    </location>
</feature>
<dbReference type="Proteomes" id="UP001066276">
    <property type="component" value="Chromosome 8"/>
</dbReference>
<sequence length="139" mass="14978">MAAAGRARDARLSLFKGPSRYRPVIHVRTLVGCLSNNQMLVSRVPEPRMETGGFVESASEGGSERTAADLGSHTLRVAEHLVASKSSTNTSDGRAAGPPASASRHEGDVKAPVCSWICRSALREARVLYYTWRLMKPGL</sequence>
<evidence type="ECO:0000256" key="1">
    <source>
        <dbReference type="SAM" id="MobiDB-lite"/>
    </source>
</evidence>